<keyword evidence="7" id="KW-1185">Reference proteome</keyword>
<dbReference type="SUPFAM" id="SSF46689">
    <property type="entry name" value="Homeodomain-like"/>
    <property type="match status" value="1"/>
</dbReference>
<dbReference type="CDD" id="cd00086">
    <property type="entry name" value="homeodomain"/>
    <property type="match status" value="1"/>
</dbReference>
<dbReference type="AlphaFoldDB" id="A0A7R9KQH3"/>
<evidence type="ECO:0000313" key="7">
    <source>
        <dbReference type="Proteomes" id="UP000759131"/>
    </source>
</evidence>
<keyword evidence="2 3" id="KW-0238">DNA-binding</keyword>
<sequence length="123" mass="14118">MVRSESLCRTVPYGQLAKDPYGDEQPIDDNNDETRDCNAISIHTMPSSPLSIDEDNSGSIGAAEDGPKKKHRRNRTTFTTYQLHELERAFEKSHYPDVYSREELAIKVNLPEVRVQNRNKRNL</sequence>
<dbReference type="GO" id="GO:0000978">
    <property type="term" value="F:RNA polymerase II cis-regulatory region sequence-specific DNA binding"/>
    <property type="evidence" value="ECO:0007669"/>
    <property type="project" value="TreeGrafter"/>
</dbReference>
<keyword evidence="2 3" id="KW-0539">Nucleus</keyword>
<evidence type="ECO:0000256" key="1">
    <source>
        <dbReference type="ARBA" id="ARBA00004123"/>
    </source>
</evidence>
<reference evidence="6" key="1">
    <citation type="submission" date="2020-11" db="EMBL/GenBank/DDBJ databases">
        <authorList>
            <person name="Tran Van P."/>
        </authorList>
    </citation>
    <scope>NUCLEOTIDE SEQUENCE</scope>
</reference>
<name>A0A7R9KQH3_9ACAR</name>
<dbReference type="Pfam" id="PF00046">
    <property type="entry name" value="Homeodomain"/>
    <property type="match status" value="1"/>
</dbReference>
<feature type="DNA-binding region" description="Homeobox" evidence="2">
    <location>
        <begin position="71"/>
        <end position="117"/>
    </location>
</feature>
<dbReference type="EMBL" id="OC859265">
    <property type="protein sequence ID" value="CAD7627391.1"/>
    <property type="molecule type" value="Genomic_DNA"/>
</dbReference>
<dbReference type="PROSITE" id="PS50071">
    <property type="entry name" value="HOMEOBOX_2"/>
    <property type="match status" value="1"/>
</dbReference>
<proteinExistence type="predicted"/>
<evidence type="ECO:0000313" key="6">
    <source>
        <dbReference type="EMBL" id="CAD7627391.1"/>
    </source>
</evidence>
<dbReference type="Gene3D" id="1.10.10.60">
    <property type="entry name" value="Homeodomain-like"/>
    <property type="match status" value="1"/>
</dbReference>
<organism evidence="6">
    <name type="scientific">Medioppia subpectinata</name>
    <dbReference type="NCBI Taxonomy" id="1979941"/>
    <lineage>
        <taxon>Eukaryota</taxon>
        <taxon>Metazoa</taxon>
        <taxon>Ecdysozoa</taxon>
        <taxon>Arthropoda</taxon>
        <taxon>Chelicerata</taxon>
        <taxon>Arachnida</taxon>
        <taxon>Acari</taxon>
        <taxon>Acariformes</taxon>
        <taxon>Sarcoptiformes</taxon>
        <taxon>Oribatida</taxon>
        <taxon>Brachypylina</taxon>
        <taxon>Oppioidea</taxon>
        <taxon>Oppiidae</taxon>
        <taxon>Medioppia</taxon>
    </lineage>
</organism>
<evidence type="ECO:0000256" key="3">
    <source>
        <dbReference type="RuleBase" id="RU000682"/>
    </source>
</evidence>
<evidence type="ECO:0000259" key="5">
    <source>
        <dbReference type="PROSITE" id="PS50071"/>
    </source>
</evidence>
<dbReference type="PANTHER" id="PTHR46271">
    <property type="entry name" value="HOMEOBOX PROTEIN, PUTATIVE-RELATED"/>
    <property type="match status" value="1"/>
</dbReference>
<dbReference type="InterPro" id="IPR001356">
    <property type="entry name" value="HD"/>
</dbReference>
<accession>A0A7R9KQH3</accession>
<dbReference type="GO" id="GO:0000981">
    <property type="term" value="F:DNA-binding transcription factor activity, RNA polymerase II-specific"/>
    <property type="evidence" value="ECO:0007669"/>
    <property type="project" value="InterPro"/>
</dbReference>
<dbReference type="GO" id="GO:0005634">
    <property type="term" value="C:nucleus"/>
    <property type="evidence" value="ECO:0007669"/>
    <property type="project" value="UniProtKB-SubCell"/>
</dbReference>
<dbReference type="Proteomes" id="UP000759131">
    <property type="component" value="Unassembled WGS sequence"/>
</dbReference>
<evidence type="ECO:0000256" key="4">
    <source>
        <dbReference type="SAM" id="MobiDB-lite"/>
    </source>
</evidence>
<feature type="domain" description="Homeobox" evidence="5">
    <location>
        <begin position="69"/>
        <end position="116"/>
    </location>
</feature>
<dbReference type="OrthoDB" id="6159439at2759"/>
<dbReference type="InterPro" id="IPR009057">
    <property type="entry name" value="Homeodomain-like_sf"/>
</dbReference>
<dbReference type="InterPro" id="IPR043562">
    <property type="entry name" value="RAX/RAX2"/>
</dbReference>
<keyword evidence="2 3" id="KW-0371">Homeobox</keyword>
<dbReference type="SMART" id="SM00389">
    <property type="entry name" value="HOX"/>
    <property type="match status" value="1"/>
</dbReference>
<evidence type="ECO:0000256" key="2">
    <source>
        <dbReference type="PROSITE-ProRule" id="PRU00108"/>
    </source>
</evidence>
<dbReference type="EMBL" id="CAJPIZ010004690">
    <property type="protein sequence ID" value="CAG2107821.1"/>
    <property type="molecule type" value="Genomic_DNA"/>
</dbReference>
<protein>
    <recommendedName>
        <fullName evidence="5">Homeobox domain-containing protein</fullName>
    </recommendedName>
</protein>
<feature type="region of interest" description="Disordered" evidence="4">
    <location>
        <begin position="1"/>
        <end position="76"/>
    </location>
</feature>
<gene>
    <name evidence="6" type="ORF">OSB1V03_LOCUS7818</name>
</gene>
<comment type="subcellular location">
    <subcellularLocation>
        <location evidence="1 2 3">Nucleus</location>
    </subcellularLocation>
</comment>
<dbReference type="GO" id="GO:0045944">
    <property type="term" value="P:positive regulation of transcription by RNA polymerase II"/>
    <property type="evidence" value="ECO:0007669"/>
    <property type="project" value="InterPro"/>
</dbReference>
<dbReference type="PANTHER" id="PTHR46271:SF4">
    <property type="entry name" value="HOMEOBOX PROTEIN, PUTATIVE-RELATED"/>
    <property type="match status" value="1"/>
</dbReference>